<dbReference type="GO" id="GO:0046872">
    <property type="term" value="F:metal ion binding"/>
    <property type="evidence" value="ECO:0007669"/>
    <property type="project" value="UniProtKB-KW"/>
</dbReference>
<dbReference type="Gene3D" id="3.30.70.100">
    <property type="match status" value="1"/>
</dbReference>
<dbReference type="SUPFAM" id="SSF55008">
    <property type="entry name" value="HMA, heavy metal-associated domain"/>
    <property type="match status" value="1"/>
</dbReference>
<dbReference type="EMBL" id="LSGP01000026">
    <property type="protein sequence ID" value="KYZ74861.1"/>
    <property type="molecule type" value="Genomic_DNA"/>
</dbReference>
<dbReference type="OrthoDB" id="9813965at2"/>
<dbReference type="AlphaFoldDB" id="A0A154BLT3"/>
<name>A0A154BLT3_ANASB</name>
<dbReference type="RefSeq" id="WP_082816948.1">
    <property type="nucleotide sequence ID" value="NZ_LSGP01000026.1"/>
</dbReference>
<evidence type="ECO:0000259" key="2">
    <source>
        <dbReference type="PROSITE" id="PS50846"/>
    </source>
</evidence>
<feature type="domain" description="HMA" evidence="2">
    <location>
        <begin position="7"/>
        <end position="73"/>
    </location>
</feature>
<protein>
    <recommendedName>
        <fullName evidence="2">HMA domain-containing protein</fullName>
    </recommendedName>
</protein>
<comment type="caution">
    <text evidence="3">The sequence shown here is derived from an EMBL/GenBank/DDBJ whole genome shotgun (WGS) entry which is preliminary data.</text>
</comment>
<organism evidence="3 4">
    <name type="scientific">Anaerosporomusa subterranea</name>
    <dbReference type="NCBI Taxonomy" id="1794912"/>
    <lineage>
        <taxon>Bacteria</taxon>
        <taxon>Bacillati</taxon>
        <taxon>Bacillota</taxon>
        <taxon>Negativicutes</taxon>
        <taxon>Acetonemataceae</taxon>
        <taxon>Anaerosporomusa</taxon>
    </lineage>
</organism>
<dbReference type="FunFam" id="3.30.70.100:FF:000001">
    <property type="entry name" value="ATPase copper transporting beta"/>
    <property type="match status" value="1"/>
</dbReference>
<evidence type="ECO:0000313" key="3">
    <source>
        <dbReference type="EMBL" id="KYZ74861.1"/>
    </source>
</evidence>
<dbReference type="InterPro" id="IPR036163">
    <property type="entry name" value="HMA_dom_sf"/>
</dbReference>
<evidence type="ECO:0000256" key="1">
    <source>
        <dbReference type="ARBA" id="ARBA00022723"/>
    </source>
</evidence>
<keyword evidence="1" id="KW-0479">Metal-binding</keyword>
<evidence type="ECO:0000313" key="4">
    <source>
        <dbReference type="Proteomes" id="UP000076268"/>
    </source>
</evidence>
<gene>
    <name evidence="3" type="ORF">AXX12_14865</name>
</gene>
<dbReference type="InterPro" id="IPR006121">
    <property type="entry name" value="HMA_dom"/>
</dbReference>
<keyword evidence="4" id="KW-1185">Reference proteome</keyword>
<dbReference type="PROSITE" id="PS50846">
    <property type="entry name" value="HMA_2"/>
    <property type="match status" value="1"/>
</dbReference>
<accession>A0A154BLT3</accession>
<dbReference type="STRING" id="1794912.AXX12_14865"/>
<sequence>MKTDTQMTNTLRIDGMKWYNCAGRVEKTVSLLAGVDKVAVDLAAKTAILTYNTAQIDLSSIVAAIENLGHGYKVINNESE</sequence>
<reference evidence="3 4" key="1">
    <citation type="submission" date="2016-02" db="EMBL/GenBank/DDBJ databases">
        <title>Anaerosporomusa subterraneum gen. nov., sp. nov., a spore-forming obligate anaerobe isolated from saprolite.</title>
        <authorList>
            <person name="Choi J.K."/>
            <person name="Shah M."/>
            <person name="Yee N."/>
        </authorList>
    </citation>
    <scope>NUCLEOTIDE SEQUENCE [LARGE SCALE GENOMIC DNA]</scope>
    <source>
        <strain evidence="3 4">RU4</strain>
    </source>
</reference>
<dbReference type="Proteomes" id="UP000076268">
    <property type="component" value="Unassembled WGS sequence"/>
</dbReference>
<proteinExistence type="predicted"/>
<dbReference type="Pfam" id="PF00403">
    <property type="entry name" value="HMA"/>
    <property type="match status" value="1"/>
</dbReference>
<dbReference type="CDD" id="cd00371">
    <property type="entry name" value="HMA"/>
    <property type="match status" value="1"/>
</dbReference>